<evidence type="ECO:0000313" key="3">
    <source>
        <dbReference type="Proteomes" id="UP000054321"/>
    </source>
</evidence>
<dbReference type="OrthoDB" id="441210at2759"/>
<evidence type="ECO:0000256" key="1">
    <source>
        <dbReference type="SAM" id="Coils"/>
    </source>
</evidence>
<dbReference type="GO" id="GO:0007131">
    <property type="term" value="P:reciprocal meiotic recombination"/>
    <property type="evidence" value="ECO:0007669"/>
    <property type="project" value="InterPro"/>
</dbReference>
<accession>A0A0C3HD84</accession>
<dbReference type="HOGENOM" id="CLU_049340_0_1_1"/>
<keyword evidence="3" id="KW-1185">Reference proteome</keyword>
<organism evidence="2 3">
    <name type="scientific">Oidiodendron maius (strain Zn)</name>
    <dbReference type="NCBI Taxonomy" id="913774"/>
    <lineage>
        <taxon>Eukaryota</taxon>
        <taxon>Fungi</taxon>
        <taxon>Dikarya</taxon>
        <taxon>Ascomycota</taxon>
        <taxon>Pezizomycotina</taxon>
        <taxon>Leotiomycetes</taxon>
        <taxon>Leotiomycetes incertae sedis</taxon>
        <taxon>Myxotrichaceae</taxon>
        <taxon>Oidiodendron</taxon>
    </lineage>
</organism>
<evidence type="ECO:0000313" key="2">
    <source>
        <dbReference type="EMBL" id="KIN00287.1"/>
    </source>
</evidence>
<dbReference type="Proteomes" id="UP000054321">
    <property type="component" value="Unassembled WGS sequence"/>
</dbReference>
<dbReference type="EMBL" id="KN832877">
    <property type="protein sequence ID" value="KIN00287.1"/>
    <property type="molecule type" value="Genomic_DNA"/>
</dbReference>
<reference evidence="3" key="2">
    <citation type="submission" date="2015-01" db="EMBL/GenBank/DDBJ databases">
        <title>Evolutionary Origins and Diversification of the Mycorrhizal Mutualists.</title>
        <authorList>
            <consortium name="DOE Joint Genome Institute"/>
            <consortium name="Mycorrhizal Genomics Consortium"/>
            <person name="Kohler A."/>
            <person name="Kuo A."/>
            <person name="Nagy L.G."/>
            <person name="Floudas D."/>
            <person name="Copeland A."/>
            <person name="Barry K.W."/>
            <person name="Cichocki N."/>
            <person name="Veneault-Fourrey C."/>
            <person name="LaButti K."/>
            <person name="Lindquist E.A."/>
            <person name="Lipzen A."/>
            <person name="Lundell T."/>
            <person name="Morin E."/>
            <person name="Murat C."/>
            <person name="Riley R."/>
            <person name="Ohm R."/>
            <person name="Sun H."/>
            <person name="Tunlid A."/>
            <person name="Henrissat B."/>
            <person name="Grigoriev I.V."/>
            <person name="Hibbett D.S."/>
            <person name="Martin F."/>
        </authorList>
    </citation>
    <scope>NUCLEOTIDE SEQUENCE [LARGE SCALE GENOMIC DNA]</scope>
    <source>
        <strain evidence="3">Zn</strain>
    </source>
</reference>
<dbReference type="PANTHER" id="PTHR14305">
    <property type="entry name" value="E3 UBIQUITIN-PROTEIN LIGASE CCNB1IP1"/>
    <property type="match status" value="1"/>
</dbReference>
<name>A0A0C3HD84_OIDMZ</name>
<dbReference type="GO" id="GO:0000795">
    <property type="term" value="C:synaptonemal complex"/>
    <property type="evidence" value="ECO:0007669"/>
    <property type="project" value="InterPro"/>
</dbReference>
<reference evidence="2 3" key="1">
    <citation type="submission" date="2014-04" db="EMBL/GenBank/DDBJ databases">
        <authorList>
            <consortium name="DOE Joint Genome Institute"/>
            <person name="Kuo A."/>
            <person name="Martino E."/>
            <person name="Perotto S."/>
            <person name="Kohler A."/>
            <person name="Nagy L.G."/>
            <person name="Floudas D."/>
            <person name="Copeland A."/>
            <person name="Barry K.W."/>
            <person name="Cichocki N."/>
            <person name="Veneault-Fourrey C."/>
            <person name="LaButti K."/>
            <person name="Lindquist E.A."/>
            <person name="Lipzen A."/>
            <person name="Lundell T."/>
            <person name="Morin E."/>
            <person name="Murat C."/>
            <person name="Sun H."/>
            <person name="Tunlid A."/>
            <person name="Henrissat B."/>
            <person name="Grigoriev I.V."/>
            <person name="Hibbett D.S."/>
            <person name="Martin F."/>
            <person name="Nordberg H.P."/>
            <person name="Cantor M.N."/>
            <person name="Hua S.X."/>
        </authorList>
    </citation>
    <scope>NUCLEOTIDE SEQUENCE [LARGE SCALE GENOMIC DNA]</scope>
    <source>
        <strain evidence="2 3">Zn</strain>
    </source>
</reference>
<proteinExistence type="predicted"/>
<keyword evidence="1" id="KW-0175">Coiled coil</keyword>
<gene>
    <name evidence="2" type="ORF">OIDMADRAFT_124490</name>
</gene>
<feature type="coiled-coil region" evidence="1">
    <location>
        <begin position="59"/>
        <end position="118"/>
    </location>
</feature>
<protein>
    <recommendedName>
        <fullName evidence="4">E3 ubiquitin-protein ligase CCNB1IP1</fullName>
    </recommendedName>
</protein>
<dbReference type="STRING" id="913774.A0A0C3HD84"/>
<sequence>MHLPKPDDVVVTNLNPTDDYKTSVLSGLSPNIIMECAAKALGFWAYQTTQEIVYQEYLAKNLADKYASLNAQLDKIVHDANGEISNLRNKLSNMQLGQENLKRKNEELIQAFRDKSRKQLQTQELYDKLKQRAMLGQVQNAASDAVDHSIQTPVAASQIADSIYGQNQHPSQPPLFSGIRDARILRHHPSPPSVIDMANIVGRRGTGDWVGFRSNQENIAQNPHVQTPSTHRQRLLSGTNIMPHLGIPRVQANSVTGTPIPWRSPGRPPLANVNGNTSIGAGFSGYGMSAGLKVSNPPTTTGGGYAEGISRSRGIFKANYSDVKY</sequence>
<dbReference type="InParanoid" id="A0A0C3HD84"/>
<evidence type="ECO:0008006" key="4">
    <source>
        <dbReference type="Google" id="ProtNLM"/>
    </source>
</evidence>
<dbReference type="InterPro" id="IPR042448">
    <property type="entry name" value="CCNB1IP1"/>
</dbReference>
<dbReference type="PANTHER" id="PTHR14305:SF0">
    <property type="entry name" value="E3 UBIQUITIN-PROTEIN LIGASE CCNB1IP1"/>
    <property type="match status" value="1"/>
</dbReference>
<dbReference type="AlphaFoldDB" id="A0A0C3HD84"/>
<dbReference type="GO" id="GO:0061630">
    <property type="term" value="F:ubiquitin protein ligase activity"/>
    <property type="evidence" value="ECO:0007669"/>
    <property type="project" value="InterPro"/>
</dbReference>